<feature type="signal peptide" evidence="2">
    <location>
        <begin position="1"/>
        <end position="18"/>
    </location>
</feature>
<keyword evidence="1" id="KW-0193">Cuticle</keyword>
<dbReference type="Pfam" id="PF00379">
    <property type="entry name" value="Chitin_bind_4"/>
    <property type="match status" value="2"/>
</dbReference>
<evidence type="ECO:0008006" key="5">
    <source>
        <dbReference type="Google" id="ProtNLM"/>
    </source>
</evidence>
<evidence type="ECO:0000256" key="2">
    <source>
        <dbReference type="SAM" id="SignalP"/>
    </source>
</evidence>
<sequence>MELLRLFIALLSIWGVSSSGVTIGITPYSLPIYSQYHAQDILGQYAYGYATPTSTKSETKSANGVTVGGYSYLDSFGILQTVRYFADPIHGFRVAATNLPQDLPDVALAKAQHLAEFQATQSERAAIAAHYTNPIVVPVSQVKKIELLPTPVQDLPEVVKARAEHLAKFQATQAEHAALAAHSATPVPVQDLPEVARAKAEHLATFEAIKARDASQVVVSPLPAHISAPVVAPAAIPYYSYVPAIPLLPSSQYHAQDGIGQYSYGYVGPLSSKSEAKTADGITRGGYSYLDARGEIQTVSYISDPVNGFRVAATNLPVAPEVLLKGPSASAKIVAPVAPTI</sequence>
<evidence type="ECO:0000313" key="4">
    <source>
        <dbReference type="Proteomes" id="UP000327044"/>
    </source>
</evidence>
<keyword evidence="4" id="KW-1185">Reference proteome</keyword>
<dbReference type="Proteomes" id="UP000327044">
    <property type="component" value="Unassembled WGS sequence"/>
</dbReference>
<dbReference type="InterPro" id="IPR000618">
    <property type="entry name" value="Insect_cuticle"/>
</dbReference>
<dbReference type="InterPro" id="IPR050468">
    <property type="entry name" value="Cuticle_Struct_Prot"/>
</dbReference>
<keyword evidence="2" id="KW-0732">Signal</keyword>
<reference evidence="3 4" key="1">
    <citation type="journal article" date="2018" name="Elife">
        <title>Firefly genomes illuminate parallel origins of bioluminescence in beetles.</title>
        <authorList>
            <person name="Fallon T.R."/>
            <person name="Lower S.E."/>
            <person name="Chang C.H."/>
            <person name="Bessho-Uehara M."/>
            <person name="Martin G.J."/>
            <person name="Bewick A.J."/>
            <person name="Behringer M."/>
            <person name="Debat H.J."/>
            <person name="Wong I."/>
            <person name="Day J.C."/>
            <person name="Suvorov A."/>
            <person name="Silva C.J."/>
            <person name="Stanger-Hall K.F."/>
            <person name="Hall D.W."/>
            <person name="Schmitz R.J."/>
            <person name="Nelson D.R."/>
            <person name="Lewis S.M."/>
            <person name="Shigenobu S."/>
            <person name="Bybee S.M."/>
            <person name="Larracuente A.M."/>
            <person name="Oba Y."/>
            <person name="Weng J.K."/>
        </authorList>
    </citation>
    <scope>NUCLEOTIDE SEQUENCE [LARGE SCALE GENOMIC DNA]</scope>
    <source>
        <strain evidence="3">1611_PpyrPB1</strain>
        <tissue evidence="3">Whole body</tissue>
    </source>
</reference>
<feature type="chain" id="PRO_5024358025" description="Cuticle protein 6" evidence="2">
    <location>
        <begin position="19"/>
        <end position="341"/>
    </location>
</feature>
<proteinExistence type="predicted"/>
<dbReference type="InParanoid" id="A0A5N4ABY0"/>
<name>A0A5N4ABY0_PHOPY</name>
<dbReference type="PANTHER" id="PTHR10380">
    <property type="entry name" value="CUTICLE PROTEIN"/>
    <property type="match status" value="1"/>
</dbReference>
<dbReference type="EMBL" id="VVIM01000008">
    <property type="protein sequence ID" value="KAB0794837.1"/>
    <property type="molecule type" value="Genomic_DNA"/>
</dbReference>
<dbReference type="PROSITE" id="PS51155">
    <property type="entry name" value="CHIT_BIND_RR_2"/>
    <property type="match status" value="2"/>
</dbReference>
<accession>A0A5N4ABY0</accession>
<organism evidence="3 4">
    <name type="scientific">Photinus pyralis</name>
    <name type="common">Common eastern firefly</name>
    <name type="synonym">Lampyris pyralis</name>
    <dbReference type="NCBI Taxonomy" id="7054"/>
    <lineage>
        <taxon>Eukaryota</taxon>
        <taxon>Metazoa</taxon>
        <taxon>Ecdysozoa</taxon>
        <taxon>Arthropoda</taxon>
        <taxon>Hexapoda</taxon>
        <taxon>Insecta</taxon>
        <taxon>Pterygota</taxon>
        <taxon>Neoptera</taxon>
        <taxon>Endopterygota</taxon>
        <taxon>Coleoptera</taxon>
        <taxon>Polyphaga</taxon>
        <taxon>Elateriformia</taxon>
        <taxon>Elateroidea</taxon>
        <taxon>Lampyridae</taxon>
        <taxon>Lampyrinae</taxon>
        <taxon>Photinus</taxon>
    </lineage>
</organism>
<evidence type="ECO:0000313" key="3">
    <source>
        <dbReference type="EMBL" id="KAB0794837.1"/>
    </source>
</evidence>
<dbReference type="OrthoDB" id="8188035at2759"/>
<dbReference type="GO" id="GO:0062129">
    <property type="term" value="C:chitin-based extracellular matrix"/>
    <property type="evidence" value="ECO:0007669"/>
    <property type="project" value="TreeGrafter"/>
</dbReference>
<dbReference type="PANTHER" id="PTHR10380:SF196">
    <property type="entry name" value="CUTICULAR PROTEIN 72EA"/>
    <property type="match status" value="1"/>
</dbReference>
<gene>
    <name evidence="3" type="ORF">PPYR_11676</name>
</gene>
<protein>
    <recommendedName>
        <fullName evidence="5">Cuticle protein 6</fullName>
    </recommendedName>
</protein>
<comment type="caution">
    <text evidence="3">The sequence shown here is derived from an EMBL/GenBank/DDBJ whole genome shotgun (WGS) entry which is preliminary data.</text>
</comment>
<dbReference type="GO" id="GO:0008010">
    <property type="term" value="F:structural constituent of chitin-based larval cuticle"/>
    <property type="evidence" value="ECO:0007669"/>
    <property type="project" value="TreeGrafter"/>
</dbReference>
<dbReference type="AlphaFoldDB" id="A0A5N4ABY0"/>
<evidence type="ECO:0000256" key="1">
    <source>
        <dbReference type="PROSITE-ProRule" id="PRU00497"/>
    </source>
</evidence>